<dbReference type="InterPro" id="IPR011042">
    <property type="entry name" value="6-blade_b-propeller_TolB-like"/>
</dbReference>
<evidence type="ECO:0000313" key="4">
    <source>
        <dbReference type="EMBL" id="ADG79466.1"/>
    </source>
</evidence>
<feature type="signal peptide" evidence="2">
    <location>
        <begin position="1"/>
        <end position="27"/>
    </location>
</feature>
<name>D5UTI1_TSUPD</name>
<dbReference type="eggNOG" id="COG3391">
    <property type="taxonomic scope" value="Bacteria"/>
</dbReference>
<dbReference type="InterPro" id="IPR012938">
    <property type="entry name" value="Glc/Sorbosone_DH"/>
</dbReference>
<feature type="compositionally biased region" description="Pro residues" evidence="1">
    <location>
        <begin position="48"/>
        <end position="62"/>
    </location>
</feature>
<organism evidence="4 5">
    <name type="scientific">Tsukamurella paurometabola (strain ATCC 8368 / DSM 20162 / CCUG 35730 / CIP 100753 / JCM 10117 / KCTC 9821 / NBRC 16120 / NCIMB 702349 / NCTC 13040)</name>
    <name type="common">Corynebacterium paurometabolum</name>
    <dbReference type="NCBI Taxonomy" id="521096"/>
    <lineage>
        <taxon>Bacteria</taxon>
        <taxon>Bacillati</taxon>
        <taxon>Actinomycetota</taxon>
        <taxon>Actinomycetes</taxon>
        <taxon>Mycobacteriales</taxon>
        <taxon>Tsukamurellaceae</taxon>
        <taxon>Tsukamurella</taxon>
    </lineage>
</organism>
<evidence type="ECO:0000256" key="1">
    <source>
        <dbReference type="SAM" id="MobiDB-lite"/>
    </source>
</evidence>
<dbReference type="Pfam" id="PF07995">
    <property type="entry name" value="GSDH"/>
    <property type="match status" value="1"/>
</dbReference>
<dbReference type="EMBL" id="CP001966">
    <property type="protein sequence ID" value="ADG79466.1"/>
    <property type="molecule type" value="Genomic_DNA"/>
</dbReference>
<dbReference type="HOGENOM" id="CLU_012253_0_0_11"/>
<dbReference type="PROSITE" id="PS51257">
    <property type="entry name" value="PROKAR_LIPOPROTEIN"/>
    <property type="match status" value="1"/>
</dbReference>
<evidence type="ECO:0000259" key="3">
    <source>
        <dbReference type="Pfam" id="PF07995"/>
    </source>
</evidence>
<dbReference type="STRING" id="521096.Tpau_2868"/>
<dbReference type="Proteomes" id="UP000001213">
    <property type="component" value="Chromosome"/>
</dbReference>
<proteinExistence type="predicted"/>
<evidence type="ECO:0000313" key="5">
    <source>
        <dbReference type="Proteomes" id="UP000001213"/>
    </source>
</evidence>
<keyword evidence="5" id="KW-1185">Reference proteome</keyword>
<gene>
    <name evidence="4" type="ordered locus">Tpau_2868</name>
</gene>
<dbReference type="SUPFAM" id="SSF63829">
    <property type="entry name" value="Calcium-dependent phosphotriesterase"/>
    <property type="match status" value="1"/>
</dbReference>
<dbReference type="Gene3D" id="2.120.10.30">
    <property type="entry name" value="TolB, C-terminal domain"/>
    <property type="match status" value="1"/>
</dbReference>
<accession>D5UTI1</accession>
<dbReference type="KEGG" id="tpr:Tpau_2868"/>
<reference evidence="4 5" key="2">
    <citation type="journal article" date="2011" name="Stand. Genomic Sci.">
        <title>Complete genome sequence of Tsukamurella paurometabola type strain (no. 33).</title>
        <authorList>
            <person name="Munk A.C."/>
            <person name="Lapidus A."/>
            <person name="Lucas S."/>
            <person name="Nolan M."/>
            <person name="Tice H."/>
            <person name="Cheng J.F."/>
            <person name="Del Rio T.G."/>
            <person name="Goodwin L."/>
            <person name="Pitluck S."/>
            <person name="Liolios K."/>
            <person name="Huntemann M."/>
            <person name="Ivanova N."/>
            <person name="Mavromatis K."/>
            <person name="Mikhailova N."/>
            <person name="Pati A."/>
            <person name="Chen A."/>
            <person name="Palaniappan K."/>
            <person name="Tapia R."/>
            <person name="Han C."/>
            <person name="Land M."/>
            <person name="Hauser L."/>
            <person name="Chang Y.J."/>
            <person name="Jeffries C.D."/>
            <person name="Brettin T."/>
            <person name="Yasawong M."/>
            <person name="Brambilla E.M."/>
            <person name="Rohde M."/>
            <person name="Sikorski J."/>
            <person name="Goker M."/>
            <person name="Detter J.C."/>
            <person name="Woyke T."/>
            <person name="Bristow J."/>
            <person name="Eisen J.A."/>
            <person name="Markowitz V."/>
            <person name="Hugenholtz P."/>
            <person name="Kyrpides N.C."/>
            <person name="Klenk H.P."/>
        </authorList>
    </citation>
    <scope>NUCLEOTIDE SEQUENCE [LARGE SCALE GENOMIC DNA]</scope>
    <source>
        <strain evidence="5">ATCC 8368 / DSM 20162 / CCUG 35730 / CIP 100753 / JCM 10117 / KCTC 9821 / NBRC 16120 / NCIMB 702349 / NCTC 13040</strain>
    </source>
</reference>
<feature type="region of interest" description="Disordered" evidence="1">
    <location>
        <begin position="335"/>
        <end position="354"/>
    </location>
</feature>
<evidence type="ECO:0000256" key="2">
    <source>
        <dbReference type="SAM" id="SignalP"/>
    </source>
</evidence>
<feature type="region of interest" description="Disordered" evidence="1">
    <location>
        <begin position="32"/>
        <end position="62"/>
    </location>
</feature>
<keyword evidence="2" id="KW-0732">Signal</keyword>
<feature type="domain" description="Glucose/Sorbosone dehydrogenase" evidence="3">
    <location>
        <begin position="78"/>
        <end position="226"/>
    </location>
</feature>
<reference evidence="5" key="1">
    <citation type="submission" date="2010-03" db="EMBL/GenBank/DDBJ databases">
        <title>The complete chromosome of Tsukamurella paurometabola DSM 20162.</title>
        <authorList>
            <consortium name="US DOE Joint Genome Institute (JGI-PGF)"/>
            <person name="Lucas S."/>
            <person name="Copeland A."/>
            <person name="Lapidus A."/>
            <person name="Glavina del Rio T."/>
            <person name="Dalin E."/>
            <person name="Tice H."/>
            <person name="Bruce D."/>
            <person name="Goodwin L."/>
            <person name="Pitluck S."/>
            <person name="Kyrpides N."/>
            <person name="Mavromatis K."/>
            <person name="Ivanova N."/>
            <person name="Mikhailova N."/>
            <person name="Munk A.C."/>
            <person name="Brettin T."/>
            <person name="Detter J.C."/>
            <person name="Tapia R."/>
            <person name="Han C."/>
            <person name="Larimer F."/>
            <person name="Land M."/>
            <person name="Hauser L."/>
            <person name="Markowitz V."/>
            <person name="Cheng J.-F."/>
            <person name="Hugenholtz P."/>
            <person name="Woyke T."/>
            <person name="Wu D."/>
            <person name="Jando M."/>
            <person name="Brambilla E."/>
            <person name="Klenk H.-P."/>
            <person name="Eisen J.A."/>
        </authorList>
    </citation>
    <scope>NUCLEOTIDE SEQUENCE [LARGE SCALE GENOMIC DNA]</scope>
    <source>
        <strain evidence="5">ATCC 8368 / DSM 20162 / CCUG 35730 / CIP 100753 / JCM 10117 / KCTC 9821 / NBRC 16120 / NCIMB 702349 / NCTC 13040</strain>
    </source>
</reference>
<sequence length="372" mass="37882">MSEGSRTARRTALAASVAAVLLISACADFSGSESAPFTGPPTGGAPTTTPPQLPTSAAPKPPGPCIDQDPLVLATCLTDPTSLITTPDLEHAYVAERGGTVQYTTTDQASREVLRIGVDTAGDGGLTSIALSPTYDQDRLYYAYVSTPTDNRVVRVTPGDEPKVILAGIPKGPLGNAGSLLFVGRDLIVATGNAGDQAAARDPRSLAGKVLLLPSPGTVTPTVPEVLATDGGIRASLCQAGPKGPVFVADQGATEDRLRVVTPGSPTGVAWTWPDRPGIAGCAVVDGGVVVSHSRAGRVEFVVLPKGSTTADKEPLPMLDRKRYGVFGRLATGPKGLPQGVTTNKATGPVAPTDDRVVLLPLPGGDAASGED</sequence>
<feature type="chain" id="PRO_5003077762" description="Glucose/Sorbosone dehydrogenase domain-containing protein" evidence="2">
    <location>
        <begin position="28"/>
        <end position="372"/>
    </location>
</feature>
<protein>
    <recommendedName>
        <fullName evidence="3">Glucose/Sorbosone dehydrogenase domain-containing protein</fullName>
    </recommendedName>
</protein>
<dbReference type="AlphaFoldDB" id="D5UTI1"/>
<dbReference type="RefSeq" id="WP_013127480.1">
    <property type="nucleotide sequence ID" value="NC_014158.1"/>
</dbReference>